<protein>
    <submittedName>
        <fullName evidence="2">Uncharacterized protein</fullName>
    </submittedName>
</protein>
<evidence type="ECO:0000256" key="1">
    <source>
        <dbReference type="SAM" id="MobiDB-lite"/>
    </source>
</evidence>
<dbReference type="EMBL" id="CATNWA010000287">
    <property type="protein sequence ID" value="CAI9535862.1"/>
    <property type="molecule type" value="Genomic_DNA"/>
</dbReference>
<evidence type="ECO:0000313" key="3">
    <source>
        <dbReference type="Proteomes" id="UP001162483"/>
    </source>
</evidence>
<feature type="non-terminal residue" evidence="2">
    <location>
        <position position="1"/>
    </location>
</feature>
<gene>
    <name evidence="2" type="ORF">SPARVUS_LOCUS925559</name>
</gene>
<proteinExistence type="predicted"/>
<feature type="compositionally biased region" description="Basic and acidic residues" evidence="1">
    <location>
        <begin position="47"/>
        <end position="59"/>
    </location>
</feature>
<name>A0ABN9AIJ8_9NEOB</name>
<feature type="compositionally biased region" description="Low complexity" evidence="1">
    <location>
        <begin position="140"/>
        <end position="150"/>
    </location>
</feature>
<feature type="compositionally biased region" description="Polar residues" evidence="1">
    <location>
        <begin position="92"/>
        <end position="118"/>
    </location>
</feature>
<dbReference type="Proteomes" id="UP001162483">
    <property type="component" value="Unassembled WGS sequence"/>
</dbReference>
<organism evidence="2 3">
    <name type="scientific">Staurois parvus</name>
    <dbReference type="NCBI Taxonomy" id="386267"/>
    <lineage>
        <taxon>Eukaryota</taxon>
        <taxon>Metazoa</taxon>
        <taxon>Chordata</taxon>
        <taxon>Craniata</taxon>
        <taxon>Vertebrata</taxon>
        <taxon>Euteleostomi</taxon>
        <taxon>Amphibia</taxon>
        <taxon>Batrachia</taxon>
        <taxon>Anura</taxon>
        <taxon>Neobatrachia</taxon>
        <taxon>Ranoidea</taxon>
        <taxon>Ranidae</taxon>
        <taxon>Staurois</taxon>
    </lineage>
</organism>
<evidence type="ECO:0000313" key="2">
    <source>
        <dbReference type="EMBL" id="CAI9535862.1"/>
    </source>
</evidence>
<sequence length="208" mass="22886">QGAFSPSHLVQLRRPLLSRQKTQTEPRSRHGARLSTTRRSIQPRAKQIREEDQKADQKRSVTFTETQPQPSTSHAEVPPIAPRSGCSPAPSIKQTSAESPVLTSSPSITVADLHSQTDSQRRGHFLRKEDSESSRGAAAPLLHSSPTSHLSDPEDFAGLETSSLLQYTDTVLHISEDNGMENPLVSGHFHFTQIELGETDIDLDESHV</sequence>
<keyword evidence="3" id="KW-1185">Reference proteome</keyword>
<reference evidence="2" key="1">
    <citation type="submission" date="2023-05" db="EMBL/GenBank/DDBJ databases">
        <authorList>
            <person name="Stuckert A."/>
        </authorList>
    </citation>
    <scope>NUCLEOTIDE SEQUENCE</scope>
</reference>
<comment type="caution">
    <text evidence="2">The sequence shown here is derived from an EMBL/GenBank/DDBJ whole genome shotgun (WGS) entry which is preliminary data.</text>
</comment>
<feature type="compositionally biased region" description="Polar residues" evidence="1">
    <location>
        <begin position="60"/>
        <end position="74"/>
    </location>
</feature>
<accession>A0ABN9AIJ8</accession>
<feature type="region of interest" description="Disordered" evidence="1">
    <location>
        <begin position="1"/>
        <end position="155"/>
    </location>
</feature>